<dbReference type="SMART" id="SM00409">
    <property type="entry name" value="IG"/>
    <property type="match status" value="2"/>
</dbReference>
<reference evidence="2" key="2">
    <citation type="submission" date="2025-09" db="UniProtKB">
        <authorList>
            <consortium name="Ensembl"/>
        </authorList>
    </citation>
    <scope>IDENTIFICATION</scope>
</reference>
<dbReference type="InterPro" id="IPR013106">
    <property type="entry name" value="Ig_V-set"/>
</dbReference>
<keyword evidence="3" id="KW-1185">Reference proteome</keyword>
<feature type="domain" description="Ig-like" evidence="1">
    <location>
        <begin position="130"/>
        <end position="210"/>
    </location>
</feature>
<proteinExistence type="predicted"/>
<dbReference type="SUPFAM" id="SSF48726">
    <property type="entry name" value="Immunoglobulin"/>
    <property type="match status" value="2"/>
</dbReference>
<sequence length="327" mass="36767">MLFPGALGQTIKHELTSTCAVRGSTATLPCSFTPLKSFSRDGPEAPLKNIRVRWCKNHLMCQDSTSSVFDSNSTNNNPRYQYLGDLKGNCSLQIRDVEMGDDATFYFRVEADEVEGSVLNTTGVKLTVVAKMSLNINEEGFRSGRFALLRCILSCSASQHNRVTWKKDGVVLSQTWSNLLFNPLTVKHSGSYTCALRNDTETQSEPFVLQVEAADNKTCPNNISVGFAAYLVINRVYLTSSLVKSNVLNGQNQIFSNLDLCVNDEKTLGEIWTSRLWYVVSHSSFSLYTQHTSQRNVRKRIRATEKKTRLTNFEILFQFSMGKKSEF</sequence>
<name>A0A3Q2D5J0_CYPVA</name>
<dbReference type="CDD" id="cd00096">
    <property type="entry name" value="Ig"/>
    <property type="match status" value="1"/>
</dbReference>
<organism evidence="2 3">
    <name type="scientific">Cyprinodon variegatus</name>
    <name type="common">Sheepshead minnow</name>
    <dbReference type="NCBI Taxonomy" id="28743"/>
    <lineage>
        <taxon>Eukaryota</taxon>
        <taxon>Metazoa</taxon>
        <taxon>Chordata</taxon>
        <taxon>Craniata</taxon>
        <taxon>Vertebrata</taxon>
        <taxon>Euteleostomi</taxon>
        <taxon>Actinopterygii</taxon>
        <taxon>Neopterygii</taxon>
        <taxon>Teleostei</taxon>
        <taxon>Neoteleostei</taxon>
        <taxon>Acanthomorphata</taxon>
        <taxon>Ovalentaria</taxon>
        <taxon>Atherinomorphae</taxon>
        <taxon>Cyprinodontiformes</taxon>
        <taxon>Cyprinodontidae</taxon>
        <taxon>Cyprinodon</taxon>
    </lineage>
</organism>
<dbReference type="Proteomes" id="UP000265020">
    <property type="component" value="Unassembled WGS sequence"/>
</dbReference>
<evidence type="ECO:0000313" key="2">
    <source>
        <dbReference type="Ensembl" id="ENSCVAP00000013682.1"/>
    </source>
</evidence>
<feature type="domain" description="Ig-like" evidence="1">
    <location>
        <begin position="4"/>
        <end position="127"/>
    </location>
</feature>
<protein>
    <recommendedName>
        <fullName evidence="1">Ig-like domain-containing protein</fullName>
    </recommendedName>
</protein>
<reference evidence="2" key="1">
    <citation type="submission" date="2025-08" db="UniProtKB">
        <authorList>
            <consortium name="Ensembl"/>
        </authorList>
    </citation>
    <scope>IDENTIFICATION</scope>
</reference>
<evidence type="ECO:0000259" key="1">
    <source>
        <dbReference type="PROSITE" id="PS50835"/>
    </source>
</evidence>
<dbReference type="AlphaFoldDB" id="A0A3Q2D5J0"/>
<dbReference type="InterPro" id="IPR036179">
    <property type="entry name" value="Ig-like_dom_sf"/>
</dbReference>
<dbReference type="Gene3D" id="2.60.40.10">
    <property type="entry name" value="Immunoglobulins"/>
    <property type="match status" value="2"/>
</dbReference>
<dbReference type="PANTHER" id="PTHR46013">
    <property type="entry name" value="VASCULAR CELL ADHESION MOLECULE 1"/>
    <property type="match status" value="1"/>
</dbReference>
<dbReference type="GeneTree" id="ENSGT00940000175264"/>
<dbReference type="InterPro" id="IPR003599">
    <property type="entry name" value="Ig_sub"/>
</dbReference>
<dbReference type="PROSITE" id="PS50835">
    <property type="entry name" value="IG_LIKE"/>
    <property type="match status" value="2"/>
</dbReference>
<evidence type="ECO:0000313" key="3">
    <source>
        <dbReference type="Proteomes" id="UP000265020"/>
    </source>
</evidence>
<dbReference type="PANTHER" id="PTHR46013:SF4">
    <property type="entry name" value="B-CELL RECEPTOR CD22-RELATED"/>
    <property type="match status" value="1"/>
</dbReference>
<dbReference type="Pfam" id="PF13895">
    <property type="entry name" value="Ig_2"/>
    <property type="match status" value="1"/>
</dbReference>
<dbReference type="InterPro" id="IPR013783">
    <property type="entry name" value="Ig-like_fold"/>
</dbReference>
<dbReference type="Ensembl" id="ENSCVAT00000030816.1">
    <property type="protein sequence ID" value="ENSCVAP00000013682.1"/>
    <property type="gene ID" value="ENSCVAG00000016225.1"/>
</dbReference>
<dbReference type="Pfam" id="PF07686">
    <property type="entry name" value="V-set"/>
    <property type="match status" value="1"/>
</dbReference>
<dbReference type="InterPro" id="IPR007110">
    <property type="entry name" value="Ig-like_dom"/>
</dbReference>
<accession>A0A3Q2D5J0</accession>